<sequence>MKSNTIAIDVSSLDKRDTTISIFLIGLMFFIFGFISWVNSILIPYFKIACELTSFQAYLVAFAFYIAYFIMSVPASYLLKVAGFKKGMMVGFWAMALGAFIFIPAALTRTYGIFLMGLFTIGIGLAILQTASNPYITILGPKERAAQRISIMGICNKAAGILSPIVFAAVILRPTDTDLFAQLGSMTDVQRSAALDELIRRVIPPYAVLGTFLFILGYLVYRSPLPELNTEHETPEVATANASKTSIFQFPHLILGAVAIFLHVGTQVIAIDTIISYADSMGIDLLEAKVFPSYTLFCTICGYLIGIVTIPRFISQVNALRICTVLGAIFTLLIIFAQGSFTFLGHQTDVSIWFVVLLGLANSLVWAGIWPLALDGLGRFTKLGASILIMGLCGNAIMPLIYGYLADLYDLRVAYWVLFPCYLYLVFYAVKGHQLRKWGF</sequence>
<feature type="transmembrane region" description="Helical" evidence="8">
    <location>
        <begin position="322"/>
        <end position="344"/>
    </location>
</feature>
<dbReference type="GO" id="GO:0005886">
    <property type="term" value="C:plasma membrane"/>
    <property type="evidence" value="ECO:0007669"/>
    <property type="project" value="UniProtKB-SubCell"/>
</dbReference>
<dbReference type="PANTHER" id="PTHR43702:SF12">
    <property type="entry name" value="N-ACETYL GLUCOSAMINE TRANSPORTER NAGP"/>
    <property type="match status" value="1"/>
</dbReference>
<dbReference type="InterPro" id="IPR011701">
    <property type="entry name" value="MFS"/>
</dbReference>
<feature type="transmembrane region" description="Helical" evidence="8">
    <location>
        <begin position="411"/>
        <end position="430"/>
    </location>
</feature>
<keyword evidence="5 8" id="KW-0812">Transmembrane</keyword>
<evidence type="ECO:0000256" key="6">
    <source>
        <dbReference type="ARBA" id="ARBA00022989"/>
    </source>
</evidence>
<dbReference type="InterPro" id="IPR036259">
    <property type="entry name" value="MFS_trans_sf"/>
</dbReference>
<dbReference type="CDD" id="cd17394">
    <property type="entry name" value="MFS_FucP_like"/>
    <property type="match status" value="1"/>
</dbReference>
<evidence type="ECO:0000256" key="4">
    <source>
        <dbReference type="ARBA" id="ARBA00022475"/>
    </source>
</evidence>
<reference evidence="9 10" key="1">
    <citation type="submission" date="2018-06" db="EMBL/GenBank/DDBJ databases">
        <title>Genomic Encyclopedia of Archaeal and Bacterial Type Strains, Phase II (KMG-II): from individual species to whole genera.</title>
        <authorList>
            <person name="Goeker M."/>
        </authorList>
    </citation>
    <scope>NUCLEOTIDE SEQUENCE [LARGE SCALE GENOMIC DNA]</scope>
    <source>
        <strain evidence="9 10">DSM 21851</strain>
    </source>
</reference>
<proteinExistence type="inferred from homology"/>
<dbReference type="AlphaFoldDB" id="A0A327X4V7"/>
<dbReference type="Gene3D" id="1.20.1250.20">
    <property type="entry name" value="MFS general substrate transporter like domains"/>
    <property type="match status" value="2"/>
</dbReference>
<feature type="transmembrane region" description="Helical" evidence="8">
    <location>
        <begin position="290"/>
        <end position="310"/>
    </location>
</feature>
<dbReference type="NCBIfam" id="TIGR01272">
    <property type="entry name" value="gluP"/>
    <property type="match status" value="1"/>
</dbReference>
<feature type="transmembrane region" description="Helical" evidence="8">
    <location>
        <begin position="253"/>
        <end position="278"/>
    </location>
</feature>
<comment type="function">
    <text evidence="1">Intake of glucose and galactose.</text>
</comment>
<gene>
    <name evidence="9" type="ORF">LX87_01811</name>
</gene>
<evidence type="ECO:0000313" key="9">
    <source>
        <dbReference type="EMBL" id="RAK00113.1"/>
    </source>
</evidence>
<dbReference type="SUPFAM" id="SSF103473">
    <property type="entry name" value="MFS general substrate transporter"/>
    <property type="match status" value="1"/>
</dbReference>
<feature type="transmembrane region" description="Helical" evidence="8">
    <location>
        <begin position="20"/>
        <end position="43"/>
    </location>
</feature>
<dbReference type="RefSeq" id="WP_111627885.1">
    <property type="nucleotide sequence ID" value="NZ_QLMC01000002.1"/>
</dbReference>
<keyword evidence="6 8" id="KW-1133">Transmembrane helix</keyword>
<dbReference type="EMBL" id="QLMC01000002">
    <property type="protein sequence ID" value="RAK00113.1"/>
    <property type="molecule type" value="Genomic_DNA"/>
</dbReference>
<feature type="transmembrane region" description="Helical" evidence="8">
    <location>
        <begin position="203"/>
        <end position="221"/>
    </location>
</feature>
<dbReference type="PANTHER" id="PTHR43702">
    <property type="entry name" value="L-FUCOSE-PROTON SYMPORTER"/>
    <property type="match status" value="1"/>
</dbReference>
<dbReference type="GO" id="GO:1904659">
    <property type="term" value="P:D-glucose transmembrane transport"/>
    <property type="evidence" value="ECO:0007669"/>
    <property type="project" value="InterPro"/>
</dbReference>
<accession>A0A327X4V7</accession>
<feature type="transmembrane region" description="Helical" evidence="8">
    <location>
        <begin position="151"/>
        <end position="172"/>
    </location>
</feature>
<comment type="subcellular location">
    <subcellularLocation>
        <location evidence="2">Cell inner membrane</location>
        <topology evidence="2">Multi-pass membrane protein</topology>
    </subcellularLocation>
</comment>
<feature type="transmembrane region" description="Helical" evidence="8">
    <location>
        <begin position="113"/>
        <end position="131"/>
    </location>
</feature>
<dbReference type="Proteomes" id="UP000248790">
    <property type="component" value="Unassembled WGS sequence"/>
</dbReference>
<evidence type="ECO:0000256" key="5">
    <source>
        <dbReference type="ARBA" id="ARBA00022692"/>
    </source>
</evidence>
<feature type="transmembrane region" description="Helical" evidence="8">
    <location>
        <begin position="55"/>
        <end position="78"/>
    </location>
</feature>
<keyword evidence="4" id="KW-1003">Cell membrane</keyword>
<dbReference type="Pfam" id="PF07690">
    <property type="entry name" value="MFS_1"/>
    <property type="match status" value="1"/>
</dbReference>
<evidence type="ECO:0000256" key="1">
    <source>
        <dbReference type="ARBA" id="ARBA00003321"/>
    </source>
</evidence>
<dbReference type="GO" id="GO:0055056">
    <property type="term" value="F:D-glucose transmembrane transporter activity"/>
    <property type="evidence" value="ECO:0007669"/>
    <property type="project" value="InterPro"/>
</dbReference>
<comment type="caution">
    <text evidence="9">The sequence shown here is derived from an EMBL/GenBank/DDBJ whole genome shotgun (WGS) entry which is preliminary data.</text>
</comment>
<evidence type="ECO:0000256" key="3">
    <source>
        <dbReference type="ARBA" id="ARBA00009120"/>
    </source>
</evidence>
<feature type="transmembrane region" description="Helical" evidence="8">
    <location>
        <begin position="350"/>
        <end position="373"/>
    </location>
</feature>
<keyword evidence="10" id="KW-1185">Reference proteome</keyword>
<evidence type="ECO:0000256" key="2">
    <source>
        <dbReference type="ARBA" id="ARBA00004429"/>
    </source>
</evidence>
<dbReference type="GO" id="GO:0005354">
    <property type="term" value="F:galactose transmembrane transporter activity"/>
    <property type="evidence" value="ECO:0007669"/>
    <property type="project" value="InterPro"/>
</dbReference>
<organism evidence="9 10">
    <name type="scientific">Larkinella arboricola</name>
    <dbReference type="NCBI Taxonomy" id="643671"/>
    <lineage>
        <taxon>Bacteria</taxon>
        <taxon>Pseudomonadati</taxon>
        <taxon>Bacteroidota</taxon>
        <taxon>Cytophagia</taxon>
        <taxon>Cytophagales</taxon>
        <taxon>Spirosomataceae</taxon>
        <taxon>Larkinella</taxon>
    </lineage>
</organism>
<protein>
    <submittedName>
        <fullName evidence="9">Glucose/galactose transporter</fullName>
    </submittedName>
</protein>
<evidence type="ECO:0000256" key="8">
    <source>
        <dbReference type="SAM" id="Phobius"/>
    </source>
</evidence>
<feature type="transmembrane region" description="Helical" evidence="8">
    <location>
        <begin position="385"/>
        <end position="405"/>
    </location>
</feature>
<keyword evidence="7 8" id="KW-0472">Membrane</keyword>
<evidence type="ECO:0000313" key="10">
    <source>
        <dbReference type="Proteomes" id="UP000248790"/>
    </source>
</evidence>
<feature type="transmembrane region" description="Helical" evidence="8">
    <location>
        <begin position="90"/>
        <end position="107"/>
    </location>
</feature>
<name>A0A327X4V7_LARAB</name>
<evidence type="ECO:0000256" key="7">
    <source>
        <dbReference type="ARBA" id="ARBA00023136"/>
    </source>
</evidence>
<dbReference type="InterPro" id="IPR050375">
    <property type="entry name" value="MFS_TsgA-like"/>
</dbReference>
<dbReference type="InterPro" id="IPR005964">
    <property type="entry name" value="Glc/Gal_transptr_bac"/>
</dbReference>
<dbReference type="OrthoDB" id="9795150at2"/>
<comment type="similarity">
    <text evidence="3">Belongs to the major facilitator superfamily. FHS transporter (TC 2.A.1.7) family.</text>
</comment>